<dbReference type="Pfam" id="PF13439">
    <property type="entry name" value="Glyco_transf_4"/>
    <property type="match status" value="1"/>
</dbReference>
<organism evidence="4 5">
    <name type="scientific">Arthrobacter cupressi</name>
    <dbReference type="NCBI Taxonomy" id="1045773"/>
    <lineage>
        <taxon>Bacteria</taxon>
        <taxon>Bacillati</taxon>
        <taxon>Actinomycetota</taxon>
        <taxon>Actinomycetes</taxon>
        <taxon>Micrococcales</taxon>
        <taxon>Micrococcaceae</taxon>
        <taxon>Arthrobacter</taxon>
    </lineage>
</organism>
<evidence type="ECO:0000313" key="5">
    <source>
        <dbReference type="Proteomes" id="UP000182130"/>
    </source>
</evidence>
<keyword evidence="1" id="KW-0328">Glycosyltransferase</keyword>
<keyword evidence="2 4" id="KW-0808">Transferase</keyword>
<dbReference type="RefSeq" id="WP_074586431.1">
    <property type="nucleotide sequence ID" value="NZ_FNEI01000001.1"/>
</dbReference>
<dbReference type="InterPro" id="IPR028098">
    <property type="entry name" value="Glyco_trans_4-like_N"/>
</dbReference>
<gene>
    <name evidence="4" type="ORF">SAMN05216555_101396</name>
</gene>
<evidence type="ECO:0000256" key="2">
    <source>
        <dbReference type="ARBA" id="ARBA00022679"/>
    </source>
</evidence>
<dbReference type="Pfam" id="PF13692">
    <property type="entry name" value="Glyco_trans_1_4"/>
    <property type="match status" value="1"/>
</dbReference>
<dbReference type="EMBL" id="FNEI01000001">
    <property type="protein sequence ID" value="SDI23926.1"/>
    <property type="molecule type" value="Genomic_DNA"/>
</dbReference>
<dbReference type="PANTHER" id="PTHR12526:SF510">
    <property type="entry name" value="D-INOSITOL 3-PHOSPHATE GLYCOSYLTRANSFERASE"/>
    <property type="match status" value="1"/>
</dbReference>
<dbReference type="CDD" id="cd03811">
    <property type="entry name" value="GT4_GT28_WabH-like"/>
    <property type="match status" value="1"/>
</dbReference>
<dbReference type="Gene3D" id="3.40.50.2000">
    <property type="entry name" value="Glycogen Phosphorylase B"/>
    <property type="match status" value="2"/>
</dbReference>
<dbReference type="Proteomes" id="UP000182130">
    <property type="component" value="Unassembled WGS sequence"/>
</dbReference>
<dbReference type="AlphaFoldDB" id="A0A1G8IYJ1"/>
<dbReference type="GO" id="GO:0016757">
    <property type="term" value="F:glycosyltransferase activity"/>
    <property type="evidence" value="ECO:0007669"/>
    <property type="project" value="UniProtKB-KW"/>
</dbReference>
<reference evidence="5" key="1">
    <citation type="submission" date="2016-10" db="EMBL/GenBank/DDBJ databases">
        <authorList>
            <person name="Varghese N."/>
            <person name="Submissions S."/>
        </authorList>
    </citation>
    <scope>NUCLEOTIDE SEQUENCE [LARGE SCALE GENOMIC DNA]</scope>
    <source>
        <strain evidence="5">CGMCC 1.10783</strain>
    </source>
</reference>
<evidence type="ECO:0000313" key="4">
    <source>
        <dbReference type="EMBL" id="SDI23926.1"/>
    </source>
</evidence>
<proteinExistence type="predicted"/>
<evidence type="ECO:0000256" key="1">
    <source>
        <dbReference type="ARBA" id="ARBA00022676"/>
    </source>
</evidence>
<keyword evidence="5" id="KW-1185">Reference proteome</keyword>
<dbReference type="SUPFAM" id="SSF53756">
    <property type="entry name" value="UDP-Glycosyltransferase/glycogen phosphorylase"/>
    <property type="match status" value="1"/>
</dbReference>
<accession>A0A1G8IYJ1</accession>
<evidence type="ECO:0000259" key="3">
    <source>
        <dbReference type="Pfam" id="PF13439"/>
    </source>
</evidence>
<dbReference type="STRING" id="1045773.SAMN05216555_101396"/>
<name>A0A1G8IYJ1_9MICC</name>
<protein>
    <submittedName>
        <fullName evidence="4">Glycosyltransferase involved in cell wall bisynthesis</fullName>
    </submittedName>
</protein>
<sequence length="389" mass="40791">MRTSQPRPSVLVAHPSADLYGSDRVLLETVDGLLRHGARVLVTVPAPGPLVAGLRARGVNVVFCPTPVLRKSFLSPAGVLKLAVAAVRGGLAGVALLRGSRPDLVLANTITVPLWTVLARLLRIPVLTHVHEAESSAPRPLRAALALPLLLSTDIVTNSSFSADTLAASLPRLRGRATVVYNGVPGPDAVVPAREGLEGGLRVVYLGRLSHRKGVDVAIDAVLRLRDRGVPATLSLVGAVFPGNESYEDQLREQVARSGAADFVTFHGFQDTVWPFLAAADVAVVPSRLDEPFGNTAVEALLAARPVVASNTSGLREAAGGYSSVQFVDPGEATALADALSAVHAGWPHYRKRALADAQLARERHSPEGYGDNMARQVAAAVGVRSGKA</sequence>
<feature type="domain" description="Glycosyltransferase subfamily 4-like N-terminal" evidence="3">
    <location>
        <begin position="21"/>
        <end position="184"/>
    </location>
</feature>
<dbReference type="PANTHER" id="PTHR12526">
    <property type="entry name" value="GLYCOSYLTRANSFERASE"/>
    <property type="match status" value="1"/>
</dbReference>